<proteinExistence type="predicted"/>
<gene>
    <name evidence="1" type="ORF">EP10_000039</name>
</gene>
<evidence type="ECO:0000313" key="1">
    <source>
        <dbReference type="EMBL" id="MEB3749200.1"/>
    </source>
</evidence>
<organism evidence="1 2">
    <name type="scientific">Geobacillus icigianus</name>
    <dbReference type="NCBI Taxonomy" id="1430331"/>
    <lineage>
        <taxon>Bacteria</taxon>
        <taxon>Bacillati</taxon>
        <taxon>Bacillota</taxon>
        <taxon>Bacilli</taxon>
        <taxon>Bacillales</taxon>
        <taxon>Anoxybacillaceae</taxon>
        <taxon>Geobacillus</taxon>
    </lineage>
</organism>
<name>A0ABU6BB90_9BACL</name>
<comment type="caution">
    <text evidence="1">The sequence shown here is derived from an EMBL/GenBank/DDBJ whole genome shotgun (WGS) entry which is preliminary data.</text>
</comment>
<keyword evidence="2" id="KW-1185">Reference proteome</keyword>
<dbReference type="EMBL" id="JPYA02000001">
    <property type="protein sequence ID" value="MEB3749200.1"/>
    <property type="molecule type" value="Genomic_DNA"/>
</dbReference>
<sequence>MSARDFHKTIHGQCLALHPRMKIIVRQGVQARKFHGQRLHLGGRKRSLTDAYVHESCMGHNLPFPQGGKKQAPVRHVHGTDHDKKLLHGEPCRSFLSAVDEPLCFAQLIRAHFARQKAADFIFIVTDLQPLFVNDDRSAQNARIFLNELI</sequence>
<dbReference type="Proteomes" id="UP000029267">
    <property type="component" value="Unassembled WGS sequence"/>
</dbReference>
<accession>A0ABU6BB90</accession>
<protein>
    <submittedName>
        <fullName evidence="1">Uncharacterized protein</fullName>
    </submittedName>
</protein>
<reference evidence="1 2" key="1">
    <citation type="journal article" date="2014" name="Genome Announc.">
        <title>Draft Genome Sequence of Geobacillus icigianus Strain G1w1T Isolated from Hot Springs in the Valley of Geysers, Kamchatka (Russian Federation).</title>
        <authorList>
            <person name="Bryanskaya A.V."/>
            <person name="Rozanov A.S."/>
            <person name="Logacheva M.D."/>
            <person name="Kotenko A.V."/>
            <person name="Peltek S.E."/>
        </authorList>
    </citation>
    <scope>NUCLEOTIDE SEQUENCE [LARGE SCALE GENOMIC DNA]</scope>
    <source>
        <strain evidence="1 2">G1w1</strain>
    </source>
</reference>
<evidence type="ECO:0000313" key="2">
    <source>
        <dbReference type="Proteomes" id="UP000029267"/>
    </source>
</evidence>